<protein>
    <submittedName>
        <fullName evidence="1">Uncharacterized protein</fullName>
    </submittedName>
</protein>
<dbReference type="Proteomes" id="UP000054538">
    <property type="component" value="Unassembled WGS sequence"/>
</dbReference>
<reference evidence="2" key="2">
    <citation type="submission" date="2015-01" db="EMBL/GenBank/DDBJ databases">
        <title>Evolutionary Origins and Diversification of the Mycorrhizal Mutualists.</title>
        <authorList>
            <consortium name="DOE Joint Genome Institute"/>
            <consortium name="Mycorrhizal Genomics Consortium"/>
            <person name="Kohler A."/>
            <person name="Kuo A."/>
            <person name="Nagy L.G."/>
            <person name="Floudas D."/>
            <person name="Copeland A."/>
            <person name="Barry K.W."/>
            <person name="Cichocki N."/>
            <person name="Veneault-Fourrey C."/>
            <person name="LaButti K."/>
            <person name="Lindquist E.A."/>
            <person name="Lipzen A."/>
            <person name="Lundell T."/>
            <person name="Morin E."/>
            <person name="Murat C."/>
            <person name="Riley R."/>
            <person name="Ohm R."/>
            <person name="Sun H."/>
            <person name="Tunlid A."/>
            <person name="Henrissat B."/>
            <person name="Grigoriev I.V."/>
            <person name="Hibbett D.S."/>
            <person name="Martin F."/>
        </authorList>
    </citation>
    <scope>NUCLEOTIDE SEQUENCE [LARGE SCALE GENOMIC DNA]</scope>
    <source>
        <strain evidence="2">Ve08.2h10</strain>
    </source>
</reference>
<dbReference type="OrthoDB" id="2681111at2759"/>
<dbReference type="EMBL" id="KN827266">
    <property type="protein sequence ID" value="KIK76844.1"/>
    <property type="molecule type" value="Genomic_DNA"/>
</dbReference>
<dbReference type="InParanoid" id="A0A0D0D8V9"/>
<reference evidence="1 2" key="1">
    <citation type="submission" date="2014-04" db="EMBL/GenBank/DDBJ databases">
        <authorList>
            <consortium name="DOE Joint Genome Institute"/>
            <person name="Kuo A."/>
            <person name="Kohler A."/>
            <person name="Jargeat P."/>
            <person name="Nagy L.G."/>
            <person name="Floudas D."/>
            <person name="Copeland A."/>
            <person name="Barry K.W."/>
            <person name="Cichocki N."/>
            <person name="Veneault-Fourrey C."/>
            <person name="LaButti K."/>
            <person name="Lindquist E.A."/>
            <person name="Lipzen A."/>
            <person name="Lundell T."/>
            <person name="Morin E."/>
            <person name="Murat C."/>
            <person name="Sun H."/>
            <person name="Tunlid A."/>
            <person name="Henrissat B."/>
            <person name="Grigoriev I.V."/>
            <person name="Hibbett D.S."/>
            <person name="Martin F."/>
            <person name="Nordberg H.P."/>
            <person name="Cantor M.N."/>
            <person name="Hua S.X."/>
        </authorList>
    </citation>
    <scope>NUCLEOTIDE SEQUENCE [LARGE SCALE GENOMIC DNA]</scope>
    <source>
        <strain evidence="1 2">Ve08.2h10</strain>
    </source>
</reference>
<dbReference type="AlphaFoldDB" id="A0A0D0D8V9"/>
<organism evidence="1 2">
    <name type="scientific">Paxillus rubicundulus Ve08.2h10</name>
    <dbReference type="NCBI Taxonomy" id="930991"/>
    <lineage>
        <taxon>Eukaryota</taxon>
        <taxon>Fungi</taxon>
        <taxon>Dikarya</taxon>
        <taxon>Basidiomycota</taxon>
        <taxon>Agaricomycotina</taxon>
        <taxon>Agaricomycetes</taxon>
        <taxon>Agaricomycetidae</taxon>
        <taxon>Boletales</taxon>
        <taxon>Paxilineae</taxon>
        <taxon>Paxillaceae</taxon>
        <taxon>Paxillus</taxon>
    </lineage>
</organism>
<evidence type="ECO:0000313" key="2">
    <source>
        <dbReference type="Proteomes" id="UP000054538"/>
    </source>
</evidence>
<accession>A0A0D0D8V9</accession>
<dbReference type="HOGENOM" id="CLU_2386832_0_0_1"/>
<gene>
    <name evidence="1" type="ORF">PAXRUDRAFT_835197</name>
</gene>
<keyword evidence="2" id="KW-1185">Reference proteome</keyword>
<evidence type="ECO:0000313" key="1">
    <source>
        <dbReference type="EMBL" id="KIK76844.1"/>
    </source>
</evidence>
<proteinExistence type="predicted"/>
<name>A0A0D0D8V9_9AGAM</name>
<sequence length="94" mass="10387">MTTAGPDLYNDDQVLLLSGNSGKEIKRPTPLPKLQISVLMLSSLVEPIASQCIYPFINQLIRELDITGGDETKVGYYAGMIVRNNHYHTHTVNG</sequence>